<sequence length="371" mass="41838">MFSLIPLIMGLYLCIRFILPWIKQKWLRLPICLLLLFLAELNSIVRLSSDNFFNPEIQRWQLLLATSSFGWILFLFVLTVIKDILLLIRKVLPFPFLRKERLYPLLLILSMGLTLFSVYEGTRVPDVKYVTIKIDQLPPSFHHYRIVQLTDTHISPIFPKQWAASVVNKTNELQADLILITGDLIDGLTAQRSNDIAPLATLKAKDGVITSLGNHEYYFDANAWSSYFAKQLGMRMLNNDHHIITKGTDQLMIAGVTDPTALNLGLEAPDTQKAIGTKEKTMPIILMSHQPKGAHQNALLGVDLQLSGHTHGGLLIGLNYLVAKFNEGFVSGLYHVDQMQLYVSNGTGLWNGFPFRLGVPSEITVFTLEPR</sequence>
<dbReference type="GO" id="GO:0009245">
    <property type="term" value="P:lipid A biosynthetic process"/>
    <property type="evidence" value="ECO:0007669"/>
    <property type="project" value="TreeGrafter"/>
</dbReference>
<accession>A0A077DFV3</accession>
<keyword evidence="1" id="KW-0479">Metal-binding</keyword>
<dbReference type="HOGENOM" id="CLU_025443_5_1_4"/>
<dbReference type="Pfam" id="PF00149">
    <property type="entry name" value="Metallophos"/>
    <property type="match status" value="1"/>
</dbReference>
<reference evidence="5 6" key="1">
    <citation type="journal article" date="2014" name="BMC Genomics">
        <title>A genomic perspective on a new bacterial genus and species from the Alcaligenaceae family, Basilea psittacipulmonis.</title>
        <authorList>
            <person name="Whiteson K.L."/>
            <person name="Hernandez D."/>
            <person name="Lazarevic V."/>
            <person name="Gaia N."/>
            <person name="Farinelli L."/>
            <person name="Francois P."/>
            <person name="Pilo P."/>
            <person name="Frey J."/>
            <person name="Schrenzel J."/>
        </authorList>
    </citation>
    <scope>NUCLEOTIDE SEQUENCE [LARGE SCALE GENOMIC DNA]</scope>
    <source>
        <strain evidence="5 6">DSM 24701</strain>
    </source>
</reference>
<feature type="transmembrane region" description="Helical" evidence="3">
    <location>
        <begin position="29"/>
        <end position="48"/>
    </location>
</feature>
<protein>
    <recommendedName>
        <fullName evidence="4">Calcineurin-like phosphoesterase domain-containing protein</fullName>
    </recommendedName>
</protein>
<keyword evidence="6" id="KW-1185">Reference proteome</keyword>
<dbReference type="EMBL" id="CP009238">
    <property type="protein sequence ID" value="AIL32053.1"/>
    <property type="molecule type" value="Genomic_DNA"/>
</dbReference>
<dbReference type="SUPFAM" id="SSF56300">
    <property type="entry name" value="Metallo-dependent phosphatases"/>
    <property type="match status" value="1"/>
</dbReference>
<feature type="transmembrane region" description="Helical" evidence="3">
    <location>
        <begin position="6"/>
        <end position="22"/>
    </location>
</feature>
<keyword evidence="3" id="KW-0812">Transmembrane</keyword>
<evidence type="ECO:0000256" key="1">
    <source>
        <dbReference type="ARBA" id="ARBA00022723"/>
    </source>
</evidence>
<dbReference type="InterPro" id="IPR029052">
    <property type="entry name" value="Metallo-depent_PP-like"/>
</dbReference>
<feature type="transmembrane region" description="Helical" evidence="3">
    <location>
        <begin position="102"/>
        <end position="119"/>
    </location>
</feature>
<evidence type="ECO:0000259" key="4">
    <source>
        <dbReference type="Pfam" id="PF00149"/>
    </source>
</evidence>
<dbReference type="InterPro" id="IPR004843">
    <property type="entry name" value="Calcineurin-like_PHP"/>
</dbReference>
<evidence type="ECO:0000313" key="6">
    <source>
        <dbReference type="Proteomes" id="UP000028945"/>
    </source>
</evidence>
<keyword evidence="2" id="KW-0378">Hydrolase</keyword>
<name>A0A077DFV3_9BURK</name>
<dbReference type="GO" id="GO:0046872">
    <property type="term" value="F:metal ion binding"/>
    <property type="evidence" value="ECO:0007669"/>
    <property type="project" value="UniProtKB-KW"/>
</dbReference>
<dbReference type="GO" id="GO:0016020">
    <property type="term" value="C:membrane"/>
    <property type="evidence" value="ECO:0007669"/>
    <property type="project" value="GOC"/>
</dbReference>
<dbReference type="Proteomes" id="UP000028945">
    <property type="component" value="Chromosome"/>
</dbReference>
<keyword evidence="3" id="KW-1133">Transmembrane helix</keyword>
<keyword evidence="3" id="KW-0472">Membrane</keyword>
<proteinExistence type="predicted"/>
<dbReference type="CDD" id="cd07385">
    <property type="entry name" value="MPP_YkuE_C"/>
    <property type="match status" value="1"/>
</dbReference>
<dbReference type="PANTHER" id="PTHR31302">
    <property type="entry name" value="TRANSMEMBRANE PROTEIN WITH METALLOPHOSPHOESTERASE DOMAIN-RELATED"/>
    <property type="match status" value="1"/>
</dbReference>
<dbReference type="KEGG" id="bpsi:IX83_00765"/>
<feature type="domain" description="Calcineurin-like phosphoesterase" evidence="4">
    <location>
        <begin position="145"/>
        <end position="312"/>
    </location>
</feature>
<feature type="transmembrane region" description="Helical" evidence="3">
    <location>
        <begin position="60"/>
        <end position="81"/>
    </location>
</feature>
<evidence type="ECO:0000256" key="3">
    <source>
        <dbReference type="SAM" id="Phobius"/>
    </source>
</evidence>
<organism evidence="5 6">
    <name type="scientific">Basilea psittacipulmonis DSM 24701</name>
    <dbReference type="NCBI Taxonomy" id="1072685"/>
    <lineage>
        <taxon>Bacteria</taxon>
        <taxon>Pseudomonadati</taxon>
        <taxon>Pseudomonadota</taxon>
        <taxon>Betaproteobacteria</taxon>
        <taxon>Burkholderiales</taxon>
        <taxon>Alcaligenaceae</taxon>
        <taxon>Basilea</taxon>
    </lineage>
</organism>
<dbReference type="InterPro" id="IPR051158">
    <property type="entry name" value="Metallophosphoesterase_sf"/>
</dbReference>
<evidence type="ECO:0000256" key="2">
    <source>
        <dbReference type="ARBA" id="ARBA00022801"/>
    </source>
</evidence>
<evidence type="ECO:0000313" key="5">
    <source>
        <dbReference type="EMBL" id="AIL32053.1"/>
    </source>
</evidence>
<gene>
    <name evidence="5" type="ORF">IX83_00765</name>
</gene>
<dbReference type="Gene3D" id="3.60.21.10">
    <property type="match status" value="1"/>
</dbReference>
<dbReference type="PANTHER" id="PTHR31302:SF31">
    <property type="entry name" value="PHOSPHODIESTERASE YAEI"/>
    <property type="match status" value="1"/>
</dbReference>
<dbReference type="AlphaFoldDB" id="A0A077DFV3"/>
<dbReference type="eggNOG" id="COG1408">
    <property type="taxonomic scope" value="Bacteria"/>
</dbReference>
<dbReference type="GO" id="GO:0008758">
    <property type="term" value="F:UDP-2,3-diacylglucosamine hydrolase activity"/>
    <property type="evidence" value="ECO:0007669"/>
    <property type="project" value="TreeGrafter"/>
</dbReference>